<proteinExistence type="predicted"/>
<reference evidence="1" key="1">
    <citation type="journal article" date="2019" name="bioRxiv">
        <title>The Genome of the Zebra Mussel, Dreissena polymorpha: A Resource for Invasive Species Research.</title>
        <authorList>
            <person name="McCartney M.A."/>
            <person name="Auch B."/>
            <person name="Kono T."/>
            <person name="Mallez S."/>
            <person name="Zhang Y."/>
            <person name="Obille A."/>
            <person name="Becker A."/>
            <person name="Abrahante J.E."/>
            <person name="Garbe J."/>
            <person name="Badalamenti J.P."/>
            <person name="Herman A."/>
            <person name="Mangelson H."/>
            <person name="Liachko I."/>
            <person name="Sullivan S."/>
            <person name="Sone E.D."/>
            <person name="Koren S."/>
            <person name="Silverstein K.A.T."/>
            <person name="Beckman K.B."/>
            <person name="Gohl D.M."/>
        </authorList>
    </citation>
    <scope>NUCLEOTIDE SEQUENCE</scope>
    <source>
        <strain evidence="1">Duluth1</strain>
        <tissue evidence="1">Whole animal</tissue>
    </source>
</reference>
<protein>
    <submittedName>
        <fullName evidence="1">Uncharacterized protein</fullName>
    </submittedName>
</protein>
<organism evidence="1 2">
    <name type="scientific">Dreissena polymorpha</name>
    <name type="common">Zebra mussel</name>
    <name type="synonym">Mytilus polymorpha</name>
    <dbReference type="NCBI Taxonomy" id="45954"/>
    <lineage>
        <taxon>Eukaryota</taxon>
        <taxon>Metazoa</taxon>
        <taxon>Spiralia</taxon>
        <taxon>Lophotrochozoa</taxon>
        <taxon>Mollusca</taxon>
        <taxon>Bivalvia</taxon>
        <taxon>Autobranchia</taxon>
        <taxon>Heteroconchia</taxon>
        <taxon>Euheterodonta</taxon>
        <taxon>Imparidentia</taxon>
        <taxon>Neoheterodontei</taxon>
        <taxon>Myida</taxon>
        <taxon>Dreissenoidea</taxon>
        <taxon>Dreissenidae</taxon>
        <taxon>Dreissena</taxon>
    </lineage>
</organism>
<keyword evidence="2" id="KW-1185">Reference proteome</keyword>
<comment type="caution">
    <text evidence="1">The sequence shown here is derived from an EMBL/GenBank/DDBJ whole genome shotgun (WGS) entry which is preliminary data.</text>
</comment>
<accession>A0A9D3YDJ3</accession>
<name>A0A9D3YDJ3_DREPO</name>
<dbReference type="Proteomes" id="UP000828390">
    <property type="component" value="Unassembled WGS sequence"/>
</dbReference>
<dbReference type="EMBL" id="JAIWYP010000016">
    <property type="protein sequence ID" value="KAH3698578.1"/>
    <property type="molecule type" value="Genomic_DNA"/>
</dbReference>
<gene>
    <name evidence="1" type="ORF">DPMN_086121</name>
</gene>
<sequence>MFLFYTFFQVAPMTRVDKAEIFDLTVFHLTAVQQQQRSVTMDTEAAAYSAGFKDCAREMTFFSAHKVTNSCAIQGLIDHIHIKRTPLVSSAGSRQMYTQIKVNDVTNMASYLSYAPTVSPITAHCVVVDRELRYFRIIIFF</sequence>
<evidence type="ECO:0000313" key="1">
    <source>
        <dbReference type="EMBL" id="KAH3698578.1"/>
    </source>
</evidence>
<dbReference type="AlphaFoldDB" id="A0A9D3YDJ3"/>
<evidence type="ECO:0000313" key="2">
    <source>
        <dbReference type="Proteomes" id="UP000828390"/>
    </source>
</evidence>
<reference evidence="1" key="2">
    <citation type="submission" date="2020-11" db="EMBL/GenBank/DDBJ databases">
        <authorList>
            <person name="McCartney M.A."/>
            <person name="Auch B."/>
            <person name="Kono T."/>
            <person name="Mallez S."/>
            <person name="Becker A."/>
            <person name="Gohl D.M."/>
            <person name="Silverstein K.A.T."/>
            <person name="Koren S."/>
            <person name="Bechman K.B."/>
            <person name="Herman A."/>
            <person name="Abrahante J.E."/>
            <person name="Garbe J."/>
        </authorList>
    </citation>
    <scope>NUCLEOTIDE SEQUENCE</scope>
    <source>
        <strain evidence="1">Duluth1</strain>
        <tissue evidence="1">Whole animal</tissue>
    </source>
</reference>